<comment type="caution">
    <text evidence="2">The sequence shown here is derived from an EMBL/GenBank/DDBJ whole genome shotgun (WGS) entry which is preliminary data.</text>
</comment>
<dbReference type="Proteomes" id="UP000299102">
    <property type="component" value="Unassembled WGS sequence"/>
</dbReference>
<sequence>MQSYPKVHKSSSERTGKPRKRRFHGNQFHNVSSADDEEANTSRSEKKLASTTTDDVIIYPSHCYRIIEWKLRPASFPPHDTCTLEAPW</sequence>
<reference evidence="2 3" key="1">
    <citation type="journal article" date="2019" name="Commun. Biol.">
        <title>The bagworm genome reveals a unique fibroin gene that provides high tensile strength.</title>
        <authorList>
            <person name="Kono N."/>
            <person name="Nakamura H."/>
            <person name="Ohtoshi R."/>
            <person name="Tomita M."/>
            <person name="Numata K."/>
            <person name="Arakawa K."/>
        </authorList>
    </citation>
    <scope>NUCLEOTIDE SEQUENCE [LARGE SCALE GENOMIC DNA]</scope>
</reference>
<organism evidence="2 3">
    <name type="scientific">Eumeta variegata</name>
    <name type="common">Bagworm moth</name>
    <name type="synonym">Eumeta japonica</name>
    <dbReference type="NCBI Taxonomy" id="151549"/>
    <lineage>
        <taxon>Eukaryota</taxon>
        <taxon>Metazoa</taxon>
        <taxon>Ecdysozoa</taxon>
        <taxon>Arthropoda</taxon>
        <taxon>Hexapoda</taxon>
        <taxon>Insecta</taxon>
        <taxon>Pterygota</taxon>
        <taxon>Neoptera</taxon>
        <taxon>Endopterygota</taxon>
        <taxon>Lepidoptera</taxon>
        <taxon>Glossata</taxon>
        <taxon>Ditrysia</taxon>
        <taxon>Tineoidea</taxon>
        <taxon>Psychidae</taxon>
        <taxon>Oiketicinae</taxon>
        <taxon>Eumeta</taxon>
    </lineage>
</organism>
<evidence type="ECO:0000256" key="1">
    <source>
        <dbReference type="SAM" id="MobiDB-lite"/>
    </source>
</evidence>
<evidence type="ECO:0000313" key="3">
    <source>
        <dbReference type="Proteomes" id="UP000299102"/>
    </source>
</evidence>
<dbReference type="EMBL" id="BGZK01001487">
    <property type="protein sequence ID" value="GBP80897.1"/>
    <property type="molecule type" value="Genomic_DNA"/>
</dbReference>
<accession>A0A4C1Z2R3</accession>
<dbReference type="OrthoDB" id="421276at2759"/>
<keyword evidence="3" id="KW-1185">Reference proteome</keyword>
<protein>
    <submittedName>
        <fullName evidence="2">Uncharacterized protein</fullName>
    </submittedName>
</protein>
<proteinExistence type="predicted"/>
<name>A0A4C1Z2R3_EUMVA</name>
<feature type="region of interest" description="Disordered" evidence="1">
    <location>
        <begin position="1"/>
        <end position="51"/>
    </location>
</feature>
<dbReference type="AlphaFoldDB" id="A0A4C1Z2R3"/>
<evidence type="ECO:0000313" key="2">
    <source>
        <dbReference type="EMBL" id="GBP80897.1"/>
    </source>
</evidence>
<gene>
    <name evidence="2" type="ORF">EVAR_52202_1</name>
</gene>